<evidence type="ECO:0000313" key="9">
    <source>
        <dbReference type="Proteomes" id="UP000326757"/>
    </source>
</evidence>
<protein>
    <recommendedName>
        <fullName evidence="10">Radical SAM core domain-containing protein</fullName>
    </recommendedName>
</protein>
<evidence type="ECO:0000256" key="5">
    <source>
        <dbReference type="ARBA" id="ARBA00022898"/>
    </source>
</evidence>
<proteinExistence type="predicted"/>
<comment type="caution">
    <text evidence="8">The sequence shown here is derived from an EMBL/GenBank/DDBJ whole genome shotgun (WGS) entry which is preliminary data.</text>
</comment>
<dbReference type="InterPro" id="IPR013785">
    <property type="entry name" value="Aldolase_TIM"/>
</dbReference>
<dbReference type="PANTHER" id="PTHR30538:SF0">
    <property type="entry name" value="L-LYSINE 2,3-AMINOMUTASE AQ_1632-RELATED"/>
    <property type="match status" value="1"/>
</dbReference>
<dbReference type="PANTHER" id="PTHR30538">
    <property type="entry name" value="LYSINE 2,3-AMINOMUTASE-RELATED"/>
    <property type="match status" value="1"/>
</dbReference>
<keyword evidence="9" id="KW-1185">Reference proteome</keyword>
<dbReference type="EMBL" id="VIGI01000013">
    <property type="protein sequence ID" value="KAB8292113.1"/>
    <property type="molecule type" value="Genomic_DNA"/>
</dbReference>
<dbReference type="GO" id="GO:0046872">
    <property type="term" value="F:metal ion binding"/>
    <property type="evidence" value="ECO:0007669"/>
    <property type="project" value="UniProtKB-KW"/>
</dbReference>
<comment type="cofactor">
    <cofactor evidence="1">
        <name>pyridoxal 5'-phosphate</name>
        <dbReference type="ChEBI" id="CHEBI:597326"/>
    </cofactor>
</comment>
<evidence type="ECO:0008006" key="10">
    <source>
        <dbReference type="Google" id="ProtNLM"/>
    </source>
</evidence>
<sequence>MHSSIGSTVYNIEGSLPLSQSPPKPWNSTNLQENLFEDQQIKMLGGLPRIRFASTAKNCPSLFVRSTMAKIDTVPRQYPQIAVRNLSSNSKIPLISRRQFQSNASGRAAVTDLPIFNDGPIPEPYIPNSTAKIPGLSVYDAAISDRSTYWQKIPRWKDVSEAKFLEYKFHASNTINTMMQLEVFMLEVLPPVLRRHPDFPGIVTREDFIDDVKGGIKAAPMSIRMPPHILSIIDWNNPFDDPIRRQFIPMKSSKLEDHPKVELDSLHESDDSPVEGFVHRYYDKALFLATSICPLYCRFCTRSWSIGPETEKVKKTAFKPLLKRWEEIFTYIEDTPQLQDIVISGGDCYSLTAENLRLIGERLIAIPHIKRFRFATKGLAVSPVRILDDRDGWAAEMIRLSKSAKEAGKSMAIHTHFNHPRELTWISKMALQKLHVNNVTVRNQTVLLRGVNDDVATMSELIKKVADNNVIPYYVYQADMVQFVEDLRTPLSTILDLERHIRGSIGGFVTPNFVVDLPGGGGKRLAASYDTYDPATGRSTFTAPAVTGKNKENRVYEYWDPLHSLSKPATSSS</sequence>
<keyword evidence="2" id="KW-0004">4Fe-4S</keyword>
<dbReference type="AlphaFoldDB" id="A0A5N6JSR5"/>
<dbReference type="SFLD" id="SFLDS00029">
    <property type="entry name" value="Radical_SAM"/>
    <property type="match status" value="1"/>
</dbReference>
<dbReference type="GO" id="GO:0051539">
    <property type="term" value="F:4 iron, 4 sulfur cluster binding"/>
    <property type="evidence" value="ECO:0007669"/>
    <property type="project" value="UniProtKB-KW"/>
</dbReference>
<evidence type="ECO:0000256" key="4">
    <source>
        <dbReference type="ARBA" id="ARBA00022723"/>
    </source>
</evidence>
<evidence type="ECO:0000256" key="7">
    <source>
        <dbReference type="ARBA" id="ARBA00023014"/>
    </source>
</evidence>
<dbReference type="OrthoDB" id="5396721at2759"/>
<dbReference type="SFLD" id="SFLDG01070">
    <property type="entry name" value="PLP-dependent"/>
    <property type="match status" value="1"/>
</dbReference>
<organism evidence="8 9">
    <name type="scientific">Monilinia laxa</name>
    <name type="common">Brown rot fungus</name>
    <name type="synonym">Sclerotinia laxa</name>
    <dbReference type="NCBI Taxonomy" id="61186"/>
    <lineage>
        <taxon>Eukaryota</taxon>
        <taxon>Fungi</taxon>
        <taxon>Dikarya</taxon>
        <taxon>Ascomycota</taxon>
        <taxon>Pezizomycotina</taxon>
        <taxon>Leotiomycetes</taxon>
        <taxon>Helotiales</taxon>
        <taxon>Sclerotiniaceae</taxon>
        <taxon>Monilinia</taxon>
    </lineage>
</organism>
<keyword evidence="3" id="KW-0949">S-adenosyl-L-methionine</keyword>
<evidence type="ECO:0000256" key="1">
    <source>
        <dbReference type="ARBA" id="ARBA00001933"/>
    </source>
</evidence>
<dbReference type="InterPro" id="IPR003739">
    <property type="entry name" value="Lys_aminomutase/Glu_NH3_mut"/>
</dbReference>
<gene>
    <name evidence="8" type="ORF">EYC80_007858</name>
</gene>
<keyword evidence="6" id="KW-0408">Iron</keyword>
<accession>A0A5N6JSR5</accession>
<dbReference type="Proteomes" id="UP000326757">
    <property type="component" value="Unassembled WGS sequence"/>
</dbReference>
<evidence type="ECO:0000256" key="6">
    <source>
        <dbReference type="ARBA" id="ARBA00023004"/>
    </source>
</evidence>
<reference evidence="8 9" key="1">
    <citation type="submission" date="2019-06" db="EMBL/GenBank/DDBJ databases">
        <title>Genome Sequence of the Brown Rot Fungal Pathogen Monilinia laxa.</title>
        <authorList>
            <person name="De Miccolis Angelini R.M."/>
            <person name="Landi L."/>
            <person name="Abate D."/>
            <person name="Pollastro S."/>
            <person name="Romanazzi G."/>
            <person name="Faretra F."/>
        </authorList>
    </citation>
    <scope>NUCLEOTIDE SEQUENCE [LARGE SCALE GENOMIC DNA]</scope>
    <source>
        <strain evidence="8 9">Mlax316</strain>
    </source>
</reference>
<dbReference type="InterPro" id="IPR007197">
    <property type="entry name" value="rSAM"/>
</dbReference>
<keyword evidence="5" id="KW-0663">Pyridoxal phosphate</keyword>
<keyword evidence="4" id="KW-0479">Metal-binding</keyword>
<dbReference type="NCBIfam" id="TIGR00238">
    <property type="entry name" value="KamA family radical SAM protein"/>
    <property type="match status" value="1"/>
</dbReference>
<name>A0A5N6JSR5_MONLA</name>
<dbReference type="Gene3D" id="3.20.20.70">
    <property type="entry name" value="Aldolase class I"/>
    <property type="match status" value="1"/>
</dbReference>
<dbReference type="SUPFAM" id="SSF102114">
    <property type="entry name" value="Radical SAM enzymes"/>
    <property type="match status" value="1"/>
</dbReference>
<dbReference type="GO" id="GO:0003824">
    <property type="term" value="F:catalytic activity"/>
    <property type="evidence" value="ECO:0007669"/>
    <property type="project" value="InterPro"/>
</dbReference>
<dbReference type="InterPro" id="IPR058240">
    <property type="entry name" value="rSAM_sf"/>
</dbReference>
<evidence type="ECO:0000256" key="2">
    <source>
        <dbReference type="ARBA" id="ARBA00022485"/>
    </source>
</evidence>
<keyword evidence="7" id="KW-0411">Iron-sulfur</keyword>
<evidence type="ECO:0000313" key="8">
    <source>
        <dbReference type="EMBL" id="KAB8292113.1"/>
    </source>
</evidence>
<evidence type="ECO:0000256" key="3">
    <source>
        <dbReference type="ARBA" id="ARBA00022691"/>
    </source>
</evidence>